<accession>A0A4E9F3Z6</accession>
<dbReference type="CTD" id="66057787"/>
<dbReference type="KEGG" id="bmy:BM_BM13172"/>
<dbReference type="AlphaFoldDB" id="A0A0J9Y0Y3"/>
<reference evidence="2" key="3">
    <citation type="submission" date="2019-04" db="EMBL/GenBank/DDBJ databases">
        <authorList>
            <person name="Howe K."/>
            <person name="Paulini M."/>
            <person name="Williams G."/>
        </authorList>
    </citation>
    <scope>NUCLEOTIDE SEQUENCE [LARGE SCALE GENOMIC DNA]</scope>
    <source>
        <strain evidence="2">FR3</strain>
    </source>
</reference>
<dbReference type="RefSeq" id="XP_042932995.1">
    <property type="nucleotide sequence ID" value="XM_043077061.1"/>
</dbReference>
<reference evidence="1" key="2">
    <citation type="submission" date="2012-12" db="EMBL/GenBank/DDBJ databases">
        <authorList>
            <person name="Gao Y.W."/>
            <person name="Fan S.T."/>
            <person name="Sun H.T."/>
            <person name="Wang Z."/>
            <person name="Gao X.L."/>
            <person name="Li Y.G."/>
            <person name="Wang T.C."/>
            <person name="Zhang K."/>
            <person name="Xu W.W."/>
            <person name="Yu Z.J."/>
            <person name="Xia X.Z."/>
        </authorList>
    </citation>
    <scope>NUCLEOTIDE SEQUENCE</scope>
    <source>
        <strain evidence="1">FR3</strain>
    </source>
</reference>
<dbReference type="EMBL" id="CAAKNF010000192">
    <property type="protein sequence ID" value="VIO91522.1"/>
    <property type="molecule type" value="Genomic_DNA"/>
</dbReference>
<evidence type="ECO:0000313" key="2">
    <source>
        <dbReference type="EMBL" id="VIO91522.1"/>
    </source>
</evidence>
<reference evidence="1" key="1">
    <citation type="journal article" date="2007" name="Science">
        <title>Draft genome of the filarial nematode parasite Brugia malayi.</title>
        <authorList>
            <person name="Ghedin E."/>
            <person name="Wang S."/>
            <person name="Spiro D."/>
            <person name="Caler E."/>
            <person name="Zhao Q."/>
            <person name="Crabtree J."/>
            <person name="Allen J.E."/>
            <person name="Delcher A.L."/>
            <person name="Guiliano D.B."/>
            <person name="Miranda-Saavedra D."/>
            <person name="Angiuoli S.V."/>
            <person name="Creasy T."/>
            <person name="Amedeo P."/>
            <person name="Haas B."/>
            <person name="El-Sayed N.M."/>
            <person name="Wortman J.R."/>
            <person name="Feldblyum T."/>
            <person name="Tallon L."/>
            <person name="Schatz M."/>
            <person name="Shumway M."/>
            <person name="Koo H."/>
            <person name="Salzberg S.L."/>
            <person name="Schobel S."/>
            <person name="Pertea M."/>
            <person name="Pop M."/>
            <person name="White O."/>
            <person name="Barton G.J."/>
            <person name="Carlow C.K."/>
            <person name="Crawford M.J."/>
            <person name="Daub J."/>
            <person name="Dimmic M.W."/>
            <person name="Estes C.F."/>
            <person name="Foster J.M."/>
            <person name="Ganatra M."/>
            <person name="Gregory W.F."/>
            <person name="Johnson N.M."/>
            <person name="Jin J."/>
            <person name="Komuniecki R."/>
            <person name="Korf I."/>
            <person name="Kumar S."/>
            <person name="Laney S."/>
            <person name="Li B.W."/>
            <person name="Li W."/>
            <person name="Lindblom T.H."/>
            <person name="Lustigman S."/>
            <person name="Ma D."/>
            <person name="Maina C.V."/>
            <person name="Martin D.M."/>
            <person name="McCarter J.P."/>
            <person name="McReynolds L."/>
            <person name="Mitreva M."/>
            <person name="Nutman T.B."/>
            <person name="Parkinson J."/>
            <person name="Peregrin-Alvarez J.M."/>
            <person name="Poole C."/>
            <person name="Ren Q."/>
            <person name="Saunders L."/>
            <person name="Sluder A.E."/>
            <person name="Smith K."/>
            <person name="Stanke M."/>
            <person name="Unnasch T.R."/>
            <person name="Ware J."/>
            <person name="Wei A.D."/>
            <person name="Weil G."/>
            <person name="Williams D.J."/>
            <person name="Zhang Y."/>
            <person name="Williams S.A."/>
            <person name="Fraser-Liggett C."/>
            <person name="Slatko B."/>
            <person name="Blaxter M.L."/>
            <person name="Scott A.L."/>
        </authorList>
    </citation>
    <scope>NUCLEOTIDE SEQUENCE</scope>
    <source>
        <strain evidence="1">FR3</strain>
    </source>
</reference>
<proteinExistence type="predicted"/>
<organism evidence="1">
    <name type="scientific">Brugia malayi</name>
    <name type="common">Filarial nematode worm</name>
    <dbReference type="NCBI Taxonomy" id="6279"/>
    <lineage>
        <taxon>Eukaryota</taxon>
        <taxon>Metazoa</taxon>
        <taxon>Ecdysozoa</taxon>
        <taxon>Nematoda</taxon>
        <taxon>Chromadorea</taxon>
        <taxon>Rhabditida</taxon>
        <taxon>Spirurina</taxon>
        <taxon>Spiruromorpha</taxon>
        <taxon>Filarioidea</taxon>
        <taxon>Onchocercidae</taxon>
        <taxon>Brugia</taxon>
    </lineage>
</organism>
<dbReference type="GeneID" id="66057787"/>
<accession>A0A0J9Y0Y3</accession>
<evidence type="ECO:0000313" key="1">
    <source>
        <dbReference type="EMBL" id="CDQ00054.1"/>
    </source>
</evidence>
<gene>
    <name evidence="1 2" type="ORF">Bm13172</name>
    <name evidence="2" type="ORF">BM_BM13172</name>
    <name evidence="1" type="ORF">BM_Bm13172</name>
</gene>
<name>A0A0J9Y0Y3_BRUMA</name>
<dbReference type="EMBL" id="LN857010">
    <property type="protein sequence ID" value="CDQ00054.1"/>
    <property type="molecule type" value="Genomic_DNA"/>
</dbReference>
<protein>
    <submittedName>
        <fullName evidence="1">Bm13172</fullName>
    </submittedName>
</protein>
<sequence>MRVENQKKGLPRILFRYQPSTDFEKCFWLILKAHFDPYRSDRRKMLIDWME</sequence>